<organism evidence="5 6">
    <name type="scientific">Geomobilimonas luticola</name>
    <dbReference type="NCBI Taxonomy" id="1114878"/>
    <lineage>
        <taxon>Bacteria</taxon>
        <taxon>Pseudomonadati</taxon>
        <taxon>Thermodesulfobacteriota</taxon>
        <taxon>Desulfuromonadia</taxon>
        <taxon>Geobacterales</taxon>
        <taxon>Geobacteraceae</taxon>
        <taxon>Geomobilimonas</taxon>
    </lineage>
</organism>
<dbReference type="EMBL" id="JAHCVK010000001">
    <property type="protein sequence ID" value="MBT0652306.1"/>
    <property type="molecule type" value="Genomic_DNA"/>
</dbReference>
<dbReference type="PROSITE" id="PS50088">
    <property type="entry name" value="ANK_REPEAT"/>
    <property type="match status" value="6"/>
</dbReference>
<feature type="repeat" description="ANK" evidence="3">
    <location>
        <begin position="246"/>
        <end position="278"/>
    </location>
</feature>
<protein>
    <submittedName>
        <fullName evidence="5">Ankyrin repeat domain-containing protein</fullName>
    </submittedName>
</protein>
<dbReference type="InterPro" id="IPR036770">
    <property type="entry name" value="Ankyrin_rpt-contain_sf"/>
</dbReference>
<sequence>MKNFILFTAMTVLAISTPAYARDVATSIEDMTADLGVPAQHKKNNGKVLKCEHRGTKQVTLSSDNETTTYKATYLNCREKGTVRDGIFEIVKKGDEVVANTAKRSVNGELFDAVLANDTGKVKTLLKKKADVNYSESINKAKGGAIDEWTPLMSAVMNENTEMVKLLVGAGAWVNYMNSEAVNALWIAANKGNLPLVKYLVSRGAYIDNQGVDDMTPLMLAAINGNYALAKFLIKSRADLNLKHKEGDSALMFAVSRGHMEMAKLLIDSGANLNIQNKYGITALIIASVEGNSEIVEKLVNSKADQTLTTDFGKTALEIATAKGHTKIVELLTQHR</sequence>
<accession>A0ABS5SCH1</accession>
<comment type="caution">
    <text evidence="5">The sequence shown here is derived from an EMBL/GenBank/DDBJ whole genome shotgun (WGS) entry which is preliminary data.</text>
</comment>
<dbReference type="PANTHER" id="PTHR24171">
    <property type="entry name" value="ANKYRIN REPEAT DOMAIN-CONTAINING PROTEIN 39-RELATED"/>
    <property type="match status" value="1"/>
</dbReference>
<feature type="signal peptide" evidence="4">
    <location>
        <begin position="1"/>
        <end position="21"/>
    </location>
</feature>
<evidence type="ECO:0000313" key="5">
    <source>
        <dbReference type="EMBL" id="MBT0652306.1"/>
    </source>
</evidence>
<evidence type="ECO:0000313" key="6">
    <source>
        <dbReference type="Proteomes" id="UP000756860"/>
    </source>
</evidence>
<proteinExistence type="predicted"/>
<evidence type="ECO:0000256" key="2">
    <source>
        <dbReference type="ARBA" id="ARBA00023043"/>
    </source>
</evidence>
<dbReference type="Gene3D" id="1.25.40.20">
    <property type="entry name" value="Ankyrin repeat-containing domain"/>
    <property type="match status" value="2"/>
</dbReference>
<evidence type="ECO:0000256" key="3">
    <source>
        <dbReference type="PROSITE-ProRule" id="PRU00023"/>
    </source>
</evidence>
<feature type="repeat" description="ANK" evidence="3">
    <location>
        <begin position="312"/>
        <end position="336"/>
    </location>
</feature>
<feature type="repeat" description="ANK" evidence="3">
    <location>
        <begin position="213"/>
        <end position="245"/>
    </location>
</feature>
<evidence type="ECO:0000256" key="1">
    <source>
        <dbReference type="ARBA" id="ARBA00022737"/>
    </source>
</evidence>
<dbReference type="SMART" id="SM00248">
    <property type="entry name" value="ANK"/>
    <property type="match status" value="7"/>
</dbReference>
<keyword evidence="4" id="KW-0732">Signal</keyword>
<feature type="repeat" description="ANK" evidence="3">
    <location>
        <begin position="147"/>
        <end position="179"/>
    </location>
</feature>
<reference evidence="5 6" key="1">
    <citation type="submission" date="2021-05" db="EMBL/GenBank/DDBJ databases">
        <title>The draft genome of Geobacter luticola JCM 17780.</title>
        <authorList>
            <person name="Xu Z."/>
            <person name="Masuda Y."/>
            <person name="Itoh H."/>
            <person name="Senoo K."/>
        </authorList>
    </citation>
    <scope>NUCLEOTIDE SEQUENCE [LARGE SCALE GENOMIC DNA]</scope>
    <source>
        <strain evidence="5 6">JCM 17780</strain>
    </source>
</reference>
<keyword evidence="6" id="KW-1185">Reference proteome</keyword>
<gene>
    <name evidence="5" type="ORF">KI810_04505</name>
</gene>
<keyword evidence="2 3" id="KW-0040">ANK repeat</keyword>
<feature type="repeat" description="ANK" evidence="3">
    <location>
        <begin position="180"/>
        <end position="212"/>
    </location>
</feature>
<dbReference type="SUPFAM" id="SSF48403">
    <property type="entry name" value="Ankyrin repeat"/>
    <property type="match status" value="1"/>
</dbReference>
<dbReference type="PANTHER" id="PTHR24171:SF9">
    <property type="entry name" value="ANKYRIN REPEAT DOMAIN-CONTAINING PROTEIN 39"/>
    <property type="match status" value="1"/>
</dbReference>
<dbReference type="Pfam" id="PF12796">
    <property type="entry name" value="Ank_2"/>
    <property type="match status" value="2"/>
</dbReference>
<name>A0ABS5SCH1_9BACT</name>
<evidence type="ECO:0000256" key="4">
    <source>
        <dbReference type="SAM" id="SignalP"/>
    </source>
</evidence>
<dbReference type="PROSITE" id="PS50297">
    <property type="entry name" value="ANK_REP_REGION"/>
    <property type="match status" value="4"/>
</dbReference>
<dbReference type="InterPro" id="IPR002110">
    <property type="entry name" value="Ankyrin_rpt"/>
</dbReference>
<feature type="repeat" description="ANK" evidence="3">
    <location>
        <begin position="279"/>
        <end position="311"/>
    </location>
</feature>
<dbReference type="RefSeq" id="WP_214174259.1">
    <property type="nucleotide sequence ID" value="NZ_JAHCVK010000001.1"/>
</dbReference>
<keyword evidence="1" id="KW-0677">Repeat</keyword>
<feature type="chain" id="PRO_5045521491" evidence="4">
    <location>
        <begin position="22"/>
        <end position="336"/>
    </location>
</feature>
<dbReference type="Proteomes" id="UP000756860">
    <property type="component" value="Unassembled WGS sequence"/>
</dbReference>